<accession>A0A6A3LDH8</accession>
<sequence>GPNEVRPRLRCIPDLKVELLALAAVTVNVWAVGADPDTQIVGDVLIDQRADREAMQAYVTPRHTPPTRHSTRVNSSAWTTGLTLCNTYGGVTPSAHKAAMVVALFCTTHFRGSIVTKWYGRRLALNTESLKGPLSRSYVAAESALHGTFCPEWLPYMALAELTLYAETGAIVHVSKKLRTLCRVGSLVKDVMHWKWLASGGMLVTVLHTKVTKTILRQTEYFMLLLLLNFPQLLQPGDHIPSGRVEGVDGRTLRESRRQPCAVLPLLARVSPKRGFSGTVVVRVHQMSGAFETQYIASTTYAGGAVAGAKAMQLGLPRGLRECVAHAWGPVHVVGDNQHAVQQLPQRQPPRGVHLRDTYWKARRAADAAAVTSWTGCHKDANRAATGFASMARETDTSVEWRIGVGSNPVARWATITDAIQADVAQWAMEQEKTVSNEAADRTV</sequence>
<dbReference type="Pfam" id="PF13456">
    <property type="entry name" value="RVT_3"/>
    <property type="match status" value="1"/>
</dbReference>
<protein>
    <recommendedName>
        <fullName evidence="1">RNase H type-1 domain-containing protein</fullName>
    </recommendedName>
</protein>
<gene>
    <name evidence="2" type="ORF">PR001_g14584</name>
</gene>
<feature type="non-terminal residue" evidence="2">
    <location>
        <position position="1"/>
    </location>
</feature>
<dbReference type="GO" id="GO:0003676">
    <property type="term" value="F:nucleic acid binding"/>
    <property type="evidence" value="ECO:0007669"/>
    <property type="project" value="InterPro"/>
</dbReference>
<comment type="caution">
    <text evidence="2">The sequence shown here is derived from an EMBL/GenBank/DDBJ whole genome shotgun (WGS) entry which is preliminary data.</text>
</comment>
<dbReference type="EMBL" id="QXFV01001054">
    <property type="protein sequence ID" value="KAE9016680.1"/>
    <property type="molecule type" value="Genomic_DNA"/>
</dbReference>
<dbReference type="Proteomes" id="UP000429607">
    <property type="component" value="Unassembled WGS sequence"/>
</dbReference>
<dbReference type="InterPro" id="IPR002156">
    <property type="entry name" value="RNaseH_domain"/>
</dbReference>
<name>A0A6A3LDH8_9STRA</name>
<reference evidence="2 3" key="1">
    <citation type="submission" date="2018-09" db="EMBL/GenBank/DDBJ databases">
        <title>Genomic investigation of the strawberry pathogen Phytophthora fragariae indicates pathogenicity is determined by transcriptional variation in three key races.</title>
        <authorList>
            <person name="Adams T.M."/>
            <person name="Armitage A.D."/>
            <person name="Sobczyk M.K."/>
            <person name="Bates H.J."/>
            <person name="Dunwell J.M."/>
            <person name="Nellist C.F."/>
            <person name="Harrison R.J."/>
        </authorList>
    </citation>
    <scope>NUCLEOTIDE SEQUENCE [LARGE SCALE GENOMIC DNA]</scope>
    <source>
        <strain evidence="2 3">SCRP249</strain>
    </source>
</reference>
<dbReference type="GO" id="GO:0004523">
    <property type="term" value="F:RNA-DNA hybrid ribonuclease activity"/>
    <property type="evidence" value="ECO:0007669"/>
    <property type="project" value="InterPro"/>
</dbReference>
<dbReference type="AlphaFoldDB" id="A0A6A3LDH8"/>
<feature type="domain" description="RNase H type-1" evidence="1">
    <location>
        <begin position="314"/>
        <end position="392"/>
    </location>
</feature>
<organism evidence="2 3">
    <name type="scientific">Phytophthora rubi</name>
    <dbReference type="NCBI Taxonomy" id="129364"/>
    <lineage>
        <taxon>Eukaryota</taxon>
        <taxon>Sar</taxon>
        <taxon>Stramenopiles</taxon>
        <taxon>Oomycota</taxon>
        <taxon>Peronosporomycetes</taxon>
        <taxon>Peronosporales</taxon>
        <taxon>Peronosporaceae</taxon>
        <taxon>Phytophthora</taxon>
    </lineage>
</organism>
<proteinExistence type="predicted"/>
<evidence type="ECO:0000313" key="2">
    <source>
        <dbReference type="EMBL" id="KAE9016680.1"/>
    </source>
</evidence>
<evidence type="ECO:0000313" key="3">
    <source>
        <dbReference type="Proteomes" id="UP000429607"/>
    </source>
</evidence>
<evidence type="ECO:0000259" key="1">
    <source>
        <dbReference type="Pfam" id="PF13456"/>
    </source>
</evidence>